<dbReference type="InterPro" id="IPR033118">
    <property type="entry name" value="EXPERA"/>
</dbReference>
<feature type="transmembrane region" description="Helical" evidence="7">
    <location>
        <begin position="47"/>
        <end position="67"/>
    </location>
</feature>
<name>A0A9W9DYC6_9AGAR</name>
<dbReference type="EMBL" id="JANVFS010000006">
    <property type="protein sequence ID" value="KAJ4491562.1"/>
    <property type="molecule type" value="Genomic_DNA"/>
</dbReference>
<dbReference type="AlphaFoldDB" id="A0A9W9DYC6"/>
<dbReference type="Proteomes" id="UP001150238">
    <property type="component" value="Unassembled WGS sequence"/>
</dbReference>
<comment type="similarity">
    <text evidence="2">Belongs to the EBP family.</text>
</comment>
<reference evidence="9" key="2">
    <citation type="journal article" date="2023" name="Proc. Natl. Acad. Sci. U.S.A.">
        <title>A global phylogenomic analysis of the shiitake genus Lentinula.</title>
        <authorList>
            <person name="Sierra-Patev S."/>
            <person name="Min B."/>
            <person name="Naranjo-Ortiz M."/>
            <person name="Looney B."/>
            <person name="Konkel Z."/>
            <person name="Slot J.C."/>
            <person name="Sakamoto Y."/>
            <person name="Steenwyk J.L."/>
            <person name="Rokas A."/>
            <person name="Carro J."/>
            <person name="Camarero S."/>
            <person name="Ferreira P."/>
            <person name="Molpeceres G."/>
            <person name="Ruiz-Duenas F.J."/>
            <person name="Serrano A."/>
            <person name="Henrissat B."/>
            <person name="Drula E."/>
            <person name="Hughes K.W."/>
            <person name="Mata J.L."/>
            <person name="Ishikawa N.K."/>
            <person name="Vargas-Isla R."/>
            <person name="Ushijima S."/>
            <person name="Smith C.A."/>
            <person name="Donoghue J."/>
            <person name="Ahrendt S."/>
            <person name="Andreopoulos W."/>
            <person name="He G."/>
            <person name="LaButti K."/>
            <person name="Lipzen A."/>
            <person name="Ng V."/>
            <person name="Riley R."/>
            <person name="Sandor L."/>
            <person name="Barry K."/>
            <person name="Martinez A.T."/>
            <person name="Xiao Y."/>
            <person name="Gibbons J.G."/>
            <person name="Terashima K."/>
            <person name="Grigoriev I.V."/>
            <person name="Hibbett D."/>
        </authorList>
    </citation>
    <scope>NUCLEOTIDE SEQUENCE</scope>
    <source>
        <strain evidence="9">Sp2 HRB7682 ss15</strain>
    </source>
</reference>
<keyword evidence="4 6" id="KW-1133">Transmembrane helix</keyword>
<feature type="transmembrane region" description="Helical" evidence="7">
    <location>
        <begin position="12"/>
        <end position="35"/>
    </location>
</feature>
<organism evidence="9 10">
    <name type="scientific">Lentinula lateritia</name>
    <dbReference type="NCBI Taxonomy" id="40482"/>
    <lineage>
        <taxon>Eukaryota</taxon>
        <taxon>Fungi</taxon>
        <taxon>Dikarya</taxon>
        <taxon>Basidiomycota</taxon>
        <taxon>Agaricomycotina</taxon>
        <taxon>Agaricomycetes</taxon>
        <taxon>Agaricomycetidae</taxon>
        <taxon>Agaricales</taxon>
        <taxon>Marasmiineae</taxon>
        <taxon>Omphalotaceae</taxon>
        <taxon>Lentinula</taxon>
    </lineage>
</organism>
<evidence type="ECO:0000313" key="10">
    <source>
        <dbReference type="Proteomes" id="UP001150238"/>
    </source>
</evidence>
<dbReference type="GO" id="GO:0016125">
    <property type="term" value="P:sterol metabolic process"/>
    <property type="evidence" value="ECO:0007669"/>
    <property type="project" value="InterPro"/>
</dbReference>
<evidence type="ECO:0000256" key="4">
    <source>
        <dbReference type="ARBA" id="ARBA00022989"/>
    </source>
</evidence>
<comment type="caution">
    <text evidence="9">The sequence shown here is derived from an EMBL/GenBank/DDBJ whole genome shotgun (WGS) entry which is preliminary data.</text>
</comment>
<feature type="transmembrane region" description="Helical" evidence="7">
    <location>
        <begin position="133"/>
        <end position="155"/>
    </location>
</feature>
<feature type="non-terminal residue" evidence="9">
    <location>
        <position position="1"/>
    </location>
</feature>
<evidence type="ECO:0000259" key="8">
    <source>
        <dbReference type="PROSITE" id="PS51751"/>
    </source>
</evidence>
<comment type="subcellular location">
    <subcellularLocation>
        <location evidence="1">Membrane</location>
        <topology evidence="1">Multi-pass membrane protein</topology>
    </subcellularLocation>
</comment>
<dbReference type="Pfam" id="PF05241">
    <property type="entry name" value="EBP"/>
    <property type="match status" value="1"/>
</dbReference>
<dbReference type="PROSITE" id="PS51751">
    <property type="entry name" value="EXPERA"/>
    <property type="match status" value="1"/>
</dbReference>
<dbReference type="PANTHER" id="PTHR14207">
    <property type="entry name" value="STEROL ISOMERASE"/>
    <property type="match status" value="1"/>
</dbReference>
<gene>
    <name evidence="9" type="ORF">C8J55DRAFT_504535</name>
</gene>
<protein>
    <submittedName>
        <fullName evidence="9">Emopamil-binding protein</fullName>
    </submittedName>
</protein>
<evidence type="ECO:0000256" key="3">
    <source>
        <dbReference type="ARBA" id="ARBA00022692"/>
    </source>
</evidence>
<evidence type="ECO:0000256" key="6">
    <source>
        <dbReference type="PROSITE-ProRule" id="PRU01087"/>
    </source>
</evidence>
<dbReference type="GO" id="GO:0005783">
    <property type="term" value="C:endoplasmic reticulum"/>
    <property type="evidence" value="ECO:0007669"/>
    <property type="project" value="TreeGrafter"/>
</dbReference>
<feature type="transmembrane region" description="Helical" evidence="7">
    <location>
        <begin position="102"/>
        <end position="121"/>
    </location>
</feature>
<feature type="transmembrane region" description="Helical" evidence="7">
    <location>
        <begin position="167"/>
        <end position="189"/>
    </location>
</feature>
<accession>A0A9W9DYC6</accession>
<evidence type="ECO:0000256" key="1">
    <source>
        <dbReference type="ARBA" id="ARBA00004141"/>
    </source>
</evidence>
<evidence type="ECO:0000256" key="2">
    <source>
        <dbReference type="ARBA" id="ARBA00008337"/>
    </source>
</evidence>
<reference evidence="9" key="1">
    <citation type="submission" date="2022-08" db="EMBL/GenBank/DDBJ databases">
        <authorList>
            <consortium name="DOE Joint Genome Institute"/>
            <person name="Min B."/>
            <person name="Riley R."/>
            <person name="Sierra-Patev S."/>
            <person name="Naranjo-Ortiz M."/>
            <person name="Looney B."/>
            <person name="Konkel Z."/>
            <person name="Slot J.C."/>
            <person name="Sakamoto Y."/>
            <person name="Steenwyk J.L."/>
            <person name="Rokas A."/>
            <person name="Carro J."/>
            <person name="Camarero S."/>
            <person name="Ferreira P."/>
            <person name="Molpeceres G."/>
            <person name="Ruiz-Duenas F.J."/>
            <person name="Serrano A."/>
            <person name="Henrissat B."/>
            <person name="Drula E."/>
            <person name="Hughes K.W."/>
            <person name="Mata J.L."/>
            <person name="Ishikawa N.K."/>
            <person name="Vargas-Isla R."/>
            <person name="Ushijima S."/>
            <person name="Smith C.A."/>
            <person name="Ahrendt S."/>
            <person name="Andreopoulos W."/>
            <person name="He G."/>
            <person name="Labutti K."/>
            <person name="Lipzen A."/>
            <person name="Ng V."/>
            <person name="Sandor L."/>
            <person name="Barry K."/>
            <person name="Martinez A.T."/>
            <person name="Xiao Y."/>
            <person name="Gibbons J.G."/>
            <person name="Terashima K."/>
            <person name="Hibbett D.S."/>
            <person name="Grigoriev I.V."/>
        </authorList>
    </citation>
    <scope>NUCLEOTIDE SEQUENCE</scope>
    <source>
        <strain evidence="9">Sp2 HRB7682 ss15</strain>
    </source>
</reference>
<keyword evidence="5 6" id="KW-0472">Membrane</keyword>
<keyword evidence="3 6" id="KW-0812">Transmembrane</keyword>
<dbReference type="PANTHER" id="PTHR14207:SF1">
    <property type="entry name" value="EMOPAMIL-BINDING PROTEIN-LIKE"/>
    <property type="match status" value="1"/>
</dbReference>
<sequence length="211" mass="23721">MASSPPTIFTATSLFSLLGVIVVGIAAHIGSKLLLPKNASTKDRFTFIWLAFDAMIHFSFEGSFLYLSVLGRQVNTSTGPFAEMWREYAAADFRWGNADPGIVSLELLTVLGAGPICCYILKQLVNDDPARHFWIVVLSTAELYGGWMTFCPEWLTGSPNLDTSNWLYLWVYLVFMNVIWVGIPIWLMYDSYHYIAQAVRLNRTSIKSKTA</sequence>
<dbReference type="GO" id="GO:0047750">
    <property type="term" value="F:cholestenol delta-isomerase activity"/>
    <property type="evidence" value="ECO:0007669"/>
    <property type="project" value="InterPro"/>
</dbReference>
<dbReference type="InterPro" id="IPR007905">
    <property type="entry name" value="EBP"/>
</dbReference>
<proteinExistence type="inferred from homology"/>
<evidence type="ECO:0000256" key="7">
    <source>
        <dbReference type="SAM" id="Phobius"/>
    </source>
</evidence>
<dbReference type="GO" id="GO:0016020">
    <property type="term" value="C:membrane"/>
    <property type="evidence" value="ECO:0007669"/>
    <property type="project" value="UniProtKB-SubCell"/>
</dbReference>
<evidence type="ECO:0000256" key="5">
    <source>
        <dbReference type="ARBA" id="ARBA00023136"/>
    </source>
</evidence>
<evidence type="ECO:0000313" key="9">
    <source>
        <dbReference type="EMBL" id="KAJ4491562.1"/>
    </source>
</evidence>
<feature type="domain" description="EXPERA" evidence="8">
    <location>
        <begin position="42"/>
        <end position="188"/>
    </location>
</feature>